<dbReference type="AlphaFoldDB" id="A0AAE0RPU6"/>
<reference evidence="2" key="1">
    <citation type="journal article" date="2021" name="Genome Biol. Evol.">
        <title>A High-Quality Reference Genome for a Parasitic Bivalve with Doubly Uniparental Inheritance (Bivalvia: Unionida).</title>
        <authorList>
            <person name="Smith C.H."/>
        </authorList>
    </citation>
    <scope>NUCLEOTIDE SEQUENCE</scope>
    <source>
        <strain evidence="2">CHS0354</strain>
    </source>
</reference>
<comment type="similarity">
    <text evidence="1">Belongs to the cornifelin family.</text>
</comment>
<dbReference type="Pfam" id="PF04749">
    <property type="entry name" value="PLAC8"/>
    <property type="match status" value="1"/>
</dbReference>
<keyword evidence="3" id="KW-1185">Reference proteome</keyword>
<evidence type="ECO:0000313" key="2">
    <source>
        <dbReference type="EMBL" id="KAK3577422.1"/>
    </source>
</evidence>
<proteinExistence type="inferred from homology"/>
<dbReference type="PANTHER" id="PTHR15907">
    <property type="entry name" value="DUF614 FAMILY PROTEIN-RELATED"/>
    <property type="match status" value="1"/>
</dbReference>
<dbReference type="Proteomes" id="UP001195483">
    <property type="component" value="Unassembled WGS sequence"/>
</dbReference>
<evidence type="ECO:0000313" key="3">
    <source>
        <dbReference type="Proteomes" id="UP001195483"/>
    </source>
</evidence>
<dbReference type="NCBIfam" id="TIGR01571">
    <property type="entry name" value="A_thal_Cys_rich"/>
    <property type="match status" value="1"/>
</dbReference>
<accession>A0AAE0RPU6</accession>
<reference evidence="2" key="3">
    <citation type="submission" date="2023-05" db="EMBL/GenBank/DDBJ databases">
        <authorList>
            <person name="Smith C.H."/>
        </authorList>
    </citation>
    <scope>NUCLEOTIDE SEQUENCE</scope>
    <source>
        <strain evidence="2">CHS0354</strain>
        <tissue evidence="2">Mantle</tissue>
    </source>
</reference>
<dbReference type="EMBL" id="JAEAOA010001910">
    <property type="protein sequence ID" value="KAK3577422.1"/>
    <property type="molecule type" value="Genomic_DNA"/>
</dbReference>
<reference evidence="2" key="2">
    <citation type="journal article" date="2021" name="Genome Biol. Evol.">
        <title>Developing a high-quality reference genome for a parasitic bivalve with doubly uniparental inheritance (Bivalvia: Unionida).</title>
        <authorList>
            <person name="Smith C.H."/>
        </authorList>
    </citation>
    <scope>NUCLEOTIDE SEQUENCE</scope>
    <source>
        <strain evidence="2">CHS0354</strain>
        <tissue evidence="2">Mantle</tissue>
    </source>
</reference>
<name>A0AAE0RPU6_9BIVA</name>
<evidence type="ECO:0000256" key="1">
    <source>
        <dbReference type="ARBA" id="ARBA00009024"/>
    </source>
</evidence>
<protein>
    <submittedName>
        <fullName evidence="2">Uncharacterized protein</fullName>
    </submittedName>
</protein>
<gene>
    <name evidence="2" type="ORF">CHS0354_032267</name>
</gene>
<sequence length="175" mass="18746">MAAVPTIVQPSPKLIGTVEGSRDWKSGLFGCFSDCKSLILTYCCLPCAICSISSRTGECICMPYFVPGGLIALRARIRTLGGIRGSICCDCMALYFCGMCTICTTTTTTTATDVTLTLLLLVVLHVQVEIGPFNYVPINVVLFSQGSICSDCMALSFCGMCAVCQMQRELDNMGL</sequence>
<dbReference type="InterPro" id="IPR006461">
    <property type="entry name" value="PLAC_motif_containing"/>
</dbReference>
<organism evidence="2 3">
    <name type="scientific">Potamilus streckersoni</name>
    <dbReference type="NCBI Taxonomy" id="2493646"/>
    <lineage>
        <taxon>Eukaryota</taxon>
        <taxon>Metazoa</taxon>
        <taxon>Spiralia</taxon>
        <taxon>Lophotrochozoa</taxon>
        <taxon>Mollusca</taxon>
        <taxon>Bivalvia</taxon>
        <taxon>Autobranchia</taxon>
        <taxon>Heteroconchia</taxon>
        <taxon>Palaeoheterodonta</taxon>
        <taxon>Unionida</taxon>
        <taxon>Unionoidea</taxon>
        <taxon>Unionidae</taxon>
        <taxon>Ambleminae</taxon>
        <taxon>Lampsilini</taxon>
        <taxon>Potamilus</taxon>
    </lineage>
</organism>
<comment type="caution">
    <text evidence="2">The sequence shown here is derived from an EMBL/GenBank/DDBJ whole genome shotgun (WGS) entry which is preliminary data.</text>
</comment>